<protein>
    <submittedName>
        <fullName evidence="1">Uncharacterized protein</fullName>
    </submittedName>
</protein>
<sequence length="124" mass="14034">MTEPSIADLRAARRELDDVIREIQQVPGFEDFLAAPGFPDIARAAADQPLVYLAAADEGGFALVVRGSGVTPIELPLLTSAKVHELVEKYRRCVERIRRDSRNQELRKEWRGFLDDATQWLWDA</sequence>
<name>A0ABW3MPJ1_9PSEU</name>
<proteinExistence type="predicted"/>
<evidence type="ECO:0000313" key="2">
    <source>
        <dbReference type="Proteomes" id="UP001597045"/>
    </source>
</evidence>
<comment type="caution">
    <text evidence="1">The sequence shown here is derived from an EMBL/GenBank/DDBJ whole genome shotgun (WGS) entry which is preliminary data.</text>
</comment>
<evidence type="ECO:0000313" key="1">
    <source>
        <dbReference type="EMBL" id="MFD1051509.1"/>
    </source>
</evidence>
<organism evidence="1 2">
    <name type="scientific">Kibdelosporangium lantanae</name>
    <dbReference type="NCBI Taxonomy" id="1497396"/>
    <lineage>
        <taxon>Bacteria</taxon>
        <taxon>Bacillati</taxon>
        <taxon>Actinomycetota</taxon>
        <taxon>Actinomycetes</taxon>
        <taxon>Pseudonocardiales</taxon>
        <taxon>Pseudonocardiaceae</taxon>
        <taxon>Kibdelosporangium</taxon>
    </lineage>
</organism>
<dbReference type="Proteomes" id="UP001597045">
    <property type="component" value="Unassembled WGS sequence"/>
</dbReference>
<reference evidence="2" key="1">
    <citation type="journal article" date="2019" name="Int. J. Syst. Evol. Microbiol.">
        <title>The Global Catalogue of Microorganisms (GCM) 10K type strain sequencing project: providing services to taxonomists for standard genome sequencing and annotation.</title>
        <authorList>
            <consortium name="The Broad Institute Genomics Platform"/>
            <consortium name="The Broad Institute Genome Sequencing Center for Infectious Disease"/>
            <person name="Wu L."/>
            <person name="Ma J."/>
        </authorList>
    </citation>
    <scope>NUCLEOTIDE SEQUENCE [LARGE SCALE GENOMIC DNA]</scope>
    <source>
        <strain evidence="2">JCM 31486</strain>
    </source>
</reference>
<dbReference type="EMBL" id="JBHTIS010003652">
    <property type="protein sequence ID" value="MFD1051509.1"/>
    <property type="molecule type" value="Genomic_DNA"/>
</dbReference>
<feature type="non-terminal residue" evidence="1">
    <location>
        <position position="124"/>
    </location>
</feature>
<keyword evidence="2" id="KW-1185">Reference proteome</keyword>
<accession>A0ABW3MPJ1</accession>
<gene>
    <name evidence="1" type="ORF">ACFQ1S_41160</name>
</gene>